<reference evidence="3" key="1">
    <citation type="journal article" date="2019" name="Int. J. Syst. Evol. Microbiol.">
        <title>The Global Catalogue of Microorganisms (GCM) 10K type strain sequencing project: providing services to taxonomists for standard genome sequencing and annotation.</title>
        <authorList>
            <consortium name="The Broad Institute Genomics Platform"/>
            <consortium name="The Broad Institute Genome Sequencing Center for Infectious Disease"/>
            <person name="Wu L."/>
            <person name="Ma J."/>
        </authorList>
    </citation>
    <scope>NUCLEOTIDE SEQUENCE [LARGE SCALE GENOMIC DNA]</scope>
    <source>
        <strain evidence="3">JCM 7356</strain>
    </source>
</reference>
<evidence type="ECO:0000313" key="3">
    <source>
        <dbReference type="Proteomes" id="UP001500305"/>
    </source>
</evidence>
<name>A0ABP5RYA4_9ACTN</name>
<keyword evidence="3" id="KW-1185">Reference proteome</keyword>
<dbReference type="Proteomes" id="UP001500305">
    <property type="component" value="Unassembled WGS sequence"/>
</dbReference>
<evidence type="ECO:0000256" key="1">
    <source>
        <dbReference type="SAM" id="Phobius"/>
    </source>
</evidence>
<keyword evidence="1" id="KW-1133">Transmembrane helix</keyword>
<keyword evidence="1" id="KW-0472">Membrane</keyword>
<protein>
    <submittedName>
        <fullName evidence="2">Uncharacterized protein</fullName>
    </submittedName>
</protein>
<comment type="caution">
    <text evidence="2">The sequence shown here is derived from an EMBL/GenBank/DDBJ whole genome shotgun (WGS) entry which is preliminary data.</text>
</comment>
<dbReference type="RefSeq" id="WP_344641408.1">
    <property type="nucleotide sequence ID" value="NZ_BAAATR010000085.1"/>
</dbReference>
<dbReference type="EMBL" id="BAAATR010000085">
    <property type="protein sequence ID" value="GAA2281250.1"/>
    <property type="molecule type" value="Genomic_DNA"/>
</dbReference>
<feature type="transmembrane region" description="Helical" evidence="1">
    <location>
        <begin position="35"/>
        <end position="62"/>
    </location>
</feature>
<organism evidence="2 3">
    <name type="scientific">Kitasatospora cystarginea</name>
    <dbReference type="NCBI Taxonomy" id="58350"/>
    <lineage>
        <taxon>Bacteria</taxon>
        <taxon>Bacillati</taxon>
        <taxon>Actinomycetota</taxon>
        <taxon>Actinomycetes</taxon>
        <taxon>Kitasatosporales</taxon>
        <taxon>Streptomycetaceae</taxon>
        <taxon>Kitasatospora</taxon>
    </lineage>
</organism>
<proteinExistence type="predicted"/>
<accession>A0ABP5RYA4</accession>
<gene>
    <name evidence="2" type="ORF">GCM10010430_79160</name>
</gene>
<keyword evidence="1" id="KW-0812">Transmembrane</keyword>
<evidence type="ECO:0000313" key="2">
    <source>
        <dbReference type="EMBL" id="GAA2281250.1"/>
    </source>
</evidence>
<sequence length="66" mass="7287">MQYTISAAAFLAIIILVRLRRPTHSRSRVDEAFTVFSSVTFGVLIAATPWGHAIVQFVSAILKAIR</sequence>